<feature type="binding site" evidence="10">
    <location>
        <position position="52"/>
    </location>
    <ligand>
        <name>[4Fe-4S] cluster</name>
        <dbReference type="ChEBI" id="CHEBI:49883"/>
        <label>2</label>
    </ligand>
</feature>
<dbReference type="PIRSF" id="PIRSF005023">
    <property type="entry name" value="CODH"/>
    <property type="match status" value="1"/>
</dbReference>
<dbReference type="BRENDA" id="1.2.7.4">
    <property type="organism ID" value="7671"/>
</dbReference>
<proteinExistence type="predicted"/>
<dbReference type="InterPro" id="IPR011254">
    <property type="entry name" value="Prismane-like_sf"/>
</dbReference>
<evidence type="ECO:0000313" key="12">
    <source>
        <dbReference type="Proteomes" id="UP000009223"/>
    </source>
</evidence>
<evidence type="ECO:0000256" key="4">
    <source>
        <dbReference type="ARBA" id="ARBA00022723"/>
    </source>
</evidence>
<dbReference type="Gene3D" id="3.40.50.2030">
    <property type="match status" value="2"/>
</dbReference>
<dbReference type="GO" id="GO:0043885">
    <property type="term" value="F:anaerobic carbon-monoxide dehydrogenase activity"/>
    <property type="evidence" value="ECO:0007669"/>
    <property type="project" value="UniProtKB-UniRule"/>
</dbReference>
<feature type="binding site" evidence="10">
    <location>
        <position position="334"/>
    </location>
    <ligand>
        <name>[Ni-4Fe-4S] cluster</name>
        <dbReference type="ChEBI" id="CHEBI:47739"/>
    </ligand>
</feature>
<feature type="binding site" evidence="10">
    <location>
        <position position="260"/>
    </location>
    <ligand>
        <name>[Ni-4Fe-4S] cluster</name>
        <dbReference type="ChEBI" id="CHEBI:47739"/>
    </ligand>
</feature>
<feature type="binding site" evidence="10">
    <location>
        <position position="452"/>
    </location>
    <ligand>
        <name>[Ni-4Fe-4S] cluster</name>
        <dbReference type="ChEBI" id="CHEBI:47739"/>
    </ligand>
</feature>
<dbReference type="GO" id="GO:0006091">
    <property type="term" value="P:generation of precursor metabolites and energy"/>
    <property type="evidence" value="ECO:0007669"/>
    <property type="project" value="InterPro"/>
</dbReference>
<name>F5YMN6_TREPZ</name>
<feature type="binding site" evidence="10">
    <location>
        <position position="523"/>
    </location>
    <ligand>
        <name>[Ni-4Fe-4S] cluster</name>
        <dbReference type="ChEBI" id="CHEBI:47739"/>
    </ligand>
</feature>
<organism evidence="11 12">
    <name type="scientific">Treponema primitia (strain ATCC BAA-887 / DSM 12427 / ZAS-2)</name>
    <dbReference type="NCBI Taxonomy" id="545694"/>
    <lineage>
        <taxon>Bacteria</taxon>
        <taxon>Pseudomonadati</taxon>
        <taxon>Spirochaetota</taxon>
        <taxon>Spirochaetia</taxon>
        <taxon>Spirochaetales</taxon>
        <taxon>Treponemataceae</taxon>
        <taxon>Treponema</taxon>
    </lineage>
</organism>
<evidence type="ECO:0000256" key="5">
    <source>
        <dbReference type="ARBA" id="ARBA00023002"/>
    </source>
</evidence>
<reference evidence="12" key="1">
    <citation type="submission" date="2009-12" db="EMBL/GenBank/DDBJ databases">
        <title>Complete sequence of Treponema primitia strain ZAS-2.</title>
        <authorList>
            <person name="Tetu S.G."/>
            <person name="Matson E."/>
            <person name="Ren Q."/>
            <person name="Seshadri R."/>
            <person name="Elbourne L."/>
            <person name="Hassan K.A."/>
            <person name="Durkin A."/>
            <person name="Radune D."/>
            <person name="Mohamoud Y."/>
            <person name="Shay R."/>
            <person name="Jin S."/>
            <person name="Zhang X."/>
            <person name="Lucey K."/>
            <person name="Ballor N.R."/>
            <person name="Ottesen E."/>
            <person name="Rosenthal R."/>
            <person name="Allen A."/>
            <person name="Leadbetter J.R."/>
            <person name="Paulsen I.T."/>
        </authorList>
    </citation>
    <scope>NUCLEOTIDE SEQUENCE [LARGE SCALE GENOMIC DNA]</scope>
    <source>
        <strain evidence="12">ATCC BAA-887 / DSM 12427 / ZAS-2</strain>
    </source>
</reference>
<dbReference type="PANTHER" id="PTHR30109:SF4">
    <property type="entry name" value="CARBON MONOXIDE DEHYDROGENASE"/>
    <property type="match status" value="1"/>
</dbReference>
<gene>
    <name evidence="11" type="primary">cooS</name>
    <name evidence="11" type="ordered locus">TREPR_3069</name>
</gene>
<dbReference type="RefSeq" id="WP_015707187.1">
    <property type="nucleotide sequence ID" value="NC_015578.1"/>
</dbReference>
<dbReference type="EC" id="1.2.7.4" evidence="9"/>
<evidence type="ECO:0000313" key="11">
    <source>
        <dbReference type="EMBL" id="AEF84037.1"/>
    </source>
</evidence>
<dbReference type="AlphaFoldDB" id="F5YMN6"/>
<dbReference type="Proteomes" id="UP000009223">
    <property type="component" value="Chromosome"/>
</dbReference>
<dbReference type="InterPro" id="IPR016099">
    <property type="entry name" value="Prismane-like_a/b-sand"/>
</dbReference>
<keyword evidence="5 9" id="KW-0560">Oxidoreductase</keyword>
<evidence type="ECO:0000256" key="1">
    <source>
        <dbReference type="ARBA" id="ARBA00001966"/>
    </source>
</evidence>
<feature type="binding site" evidence="10">
    <location>
        <position position="51"/>
    </location>
    <ligand>
        <name>[4Fe-4S] cluster</name>
        <dbReference type="ChEBI" id="CHEBI:49883"/>
        <label>1</label>
        <note>ligand shared between dimeric partners</note>
    </ligand>
</feature>
<dbReference type="Pfam" id="PF03063">
    <property type="entry name" value="Prismane"/>
    <property type="match status" value="1"/>
</dbReference>
<feature type="binding site" evidence="10">
    <location>
        <position position="55"/>
    </location>
    <ligand>
        <name>[4Fe-4S] cluster</name>
        <dbReference type="ChEBI" id="CHEBI:49883"/>
        <label>2</label>
    </ligand>
</feature>
<dbReference type="KEGG" id="tpi:TREPR_3069"/>
<dbReference type="GO" id="GO:0042542">
    <property type="term" value="P:response to hydrogen peroxide"/>
    <property type="evidence" value="ECO:0007669"/>
    <property type="project" value="TreeGrafter"/>
</dbReference>
<dbReference type="PANTHER" id="PTHR30109">
    <property type="entry name" value="HYDROXYLAMINE REDUCTASE"/>
    <property type="match status" value="1"/>
</dbReference>
<comment type="cofactor">
    <cofactor evidence="1">
        <name>[4Fe-4S] cluster</name>
        <dbReference type="ChEBI" id="CHEBI:49883"/>
    </cofactor>
</comment>
<evidence type="ECO:0000256" key="8">
    <source>
        <dbReference type="ARBA" id="ARBA00048733"/>
    </source>
</evidence>
<dbReference type="GO" id="GO:0050418">
    <property type="term" value="F:hydroxylamine reductase activity"/>
    <property type="evidence" value="ECO:0007669"/>
    <property type="project" value="TreeGrafter"/>
</dbReference>
<feature type="binding site" evidence="10">
    <location>
        <position position="60"/>
    </location>
    <ligand>
        <name>[4Fe-4S] cluster</name>
        <dbReference type="ChEBI" id="CHEBI:49883"/>
        <label>2</label>
    </ligand>
</feature>
<dbReference type="GO" id="GO:0016151">
    <property type="term" value="F:nickel cation binding"/>
    <property type="evidence" value="ECO:0007669"/>
    <property type="project" value="InterPro"/>
</dbReference>
<keyword evidence="12" id="KW-1185">Reference proteome</keyword>
<feature type="binding site" evidence="10">
    <location>
        <position position="482"/>
    </location>
    <ligand>
        <name>[Ni-4Fe-4S] cluster</name>
        <dbReference type="ChEBI" id="CHEBI:47739"/>
    </ligand>
</feature>
<evidence type="ECO:0000256" key="9">
    <source>
        <dbReference type="PIRNR" id="PIRNR005023"/>
    </source>
</evidence>
<accession>F5YMN6</accession>
<sequence>MRTLENFTTIEQMETVTAKLKEMATFVHAETWQDRAKNQTPHCKFGEDGICCKNCSMGPCRITAKASRGVCGADAHAIAGRNYLRTIAAGTSAHSDHAREILHVLHSASRDGNYQVRDEQKLIKLAKEWGVAVDGRDIYDVAHEVAEVGLAEFGKSFGTLRFISRATPERQKVWKEQDIEPRAIDREIATSMHMTNMGNSADAAALLHQGLRTSLSNGWGGSMLGTEITDILFGTPTVWNTEGNLGVLEKDYVNIVVHGHDPAFSEMVVTAGELKELIDYAKSKGAKGINLVGLCCTANEVAMRHGVRMAGNFLQQENVVLTGVVEMMCVDVQCIFPALSVLTECYHTKFVTSSPIARIPGSIYIEFKPETAFEQAKEIIKMAIDNFQNRDASKVYIPDTKQKATVGYPCEQIIKHLDGVANSHVDELGSYRPAIDAIKAGVLRGAVAIVGCNNPRVRADYSHFEIMKELLANDVLIVATGCAAQLATKAGLLQKEAKYLCGAGLRRVCELVDIPPILHMGACVDISRMMLLATGIAKDWGVDTTQIPVVGCAPEWMSEKAVSIANYVVSTGLDVYLGIEPQVKGSSQMMELITEGTRKITGAGYIINTDPHELVKSILDGLEKKRAGLGI</sequence>
<dbReference type="SUPFAM" id="SSF56821">
    <property type="entry name" value="Prismane protein-like"/>
    <property type="match status" value="1"/>
</dbReference>
<dbReference type="Gene3D" id="1.20.1270.30">
    <property type="match status" value="1"/>
</dbReference>
<keyword evidence="3 10" id="KW-0533">Nickel</keyword>
<feature type="binding site" evidence="10">
    <location>
        <position position="71"/>
    </location>
    <ligand>
        <name>[4Fe-4S] cluster</name>
        <dbReference type="ChEBI" id="CHEBI:49883"/>
        <label>2</label>
    </ligand>
</feature>
<keyword evidence="7 9" id="KW-0411">Iron-sulfur</keyword>
<evidence type="ECO:0000256" key="6">
    <source>
        <dbReference type="ARBA" id="ARBA00023004"/>
    </source>
</evidence>
<comment type="catalytic activity">
    <reaction evidence="8 9">
        <text>CO + 2 oxidized [2Fe-2S]-[ferredoxin] + H2O = 2 reduced [2Fe-2S]-[ferredoxin] + CO2 + 2 H(+)</text>
        <dbReference type="Rhea" id="RHEA:21040"/>
        <dbReference type="Rhea" id="RHEA-COMP:10000"/>
        <dbReference type="Rhea" id="RHEA-COMP:10001"/>
        <dbReference type="ChEBI" id="CHEBI:15377"/>
        <dbReference type="ChEBI" id="CHEBI:15378"/>
        <dbReference type="ChEBI" id="CHEBI:16526"/>
        <dbReference type="ChEBI" id="CHEBI:17245"/>
        <dbReference type="ChEBI" id="CHEBI:33737"/>
        <dbReference type="ChEBI" id="CHEBI:33738"/>
        <dbReference type="EC" id="1.2.7.4"/>
    </reaction>
</comment>
<reference evidence="11 12" key="2">
    <citation type="journal article" date="2011" name="ISME J.">
        <title>RNA-seq reveals cooperative metabolic interactions between two termite-gut spirochete species in co-culture.</title>
        <authorList>
            <person name="Rosenthal A.Z."/>
            <person name="Matson E.G."/>
            <person name="Eldar A."/>
            <person name="Leadbetter J.R."/>
        </authorList>
    </citation>
    <scope>NUCLEOTIDE SEQUENCE [LARGE SCALE GENOMIC DNA]</scope>
    <source>
        <strain evidence="12">ATCC BAA-887 / DSM 12427 / ZAS-2</strain>
    </source>
</reference>
<evidence type="ECO:0000256" key="2">
    <source>
        <dbReference type="ARBA" id="ARBA00022485"/>
    </source>
</evidence>
<dbReference type="GO" id="GO:0004601">
    <property type="term" value="F:peroxidase activity"/>
    <property type="evidence" value="ECO:0007669"/>
    <property type="project" value="TreeGrafter"/>
</dbReference>
<dbReference type="InterPro" id="IPR004137">
    <property type="entry name" value="HCP/CODH"/>
</dbReference>
<dbReference type="STRING" id="545694.TREPR_3069"/>
<keyword evidence="2 9" id="KW-0004">4Fe-4S</keyword>
<evidence type="ECO:0000256" key="10">
    <source>
        <dbReference type="PIRSR" id="PIRSR005023-1"/>
    </source>
</evidence>
<feature type="binding site" evidence="10">
    <location>
        <position position="296"/>
    </location>
    <ligand>
        <name>[Ni-4Fe-4S] cluster</name>
        <dbReference type="ChEBI" id="CHEBI:47739"/>
    </ligand>
</feature>
<dbReference type="EMBL" id="CP001843">
    <property type="protein sequence ID" value="AEF84037.1"/>
    <property type="molecule type" value="Genomic_DNA"/>
</dbReference>
<keyword evidence="6 9" id="KW-0408">Iron</keyword>
<keyword evidence="4 9" id="KW-0479">Metal-binding</keyword>
<dbReference type="HOGENOM" id="CLU_030631_0_0_12"/>
<evidence type="ECO:0000256" key="3">
    <source>
        <dbReference type="ARBA" id="ARBA00022596"/>
    </source>
</evidence>
<dbReference type="GO" id="GO:0051539">
    <property type="term" value="F:4 iron, 4 sulfur cluster binding"/>
    <property type="evidence" value="ECO:0007669"/>
    <property type="project" value="UniProtKB-UniRule"/>
</dbReference>
<dbReference type="InterPro" id="IPR016101">
    <property type="entry name" value="CO_DH_a-bundle"/>
</dbReference>
<feature type="binding site" evidence="10">
    <location>
        <position position="43"/>
    </location>
    <ligand>
        <name>[4Fe-4S] cluster</name>
        <dbReference type="ChEBI" id="CHEBI:49883"/>
        <label>1</label>
        <note>ligand shared between dimeric partners</note>
    </ligand>
</feature>
<protein>
    <recommendedName>
        <fullName evidence="9">Carbon monoxide dehydrogenase</fullName>
        <ecNumber evidence="9">1.2.7.4</ecNumber>
    </recommendedName>
</protein>
<dbReference type="eggNOG" id="COG1151">
    <property type="taxonomic scope" value="Bacteria"/>
</dbReference>
<dbReference type="NCBIfam" id="TIGR01702">
    <property type="entry name" value="CO_DH_cata"/>
    <property type="match status" value="1"/>
</dbReference>
<dbReference type="InterPro" id="IPR010047">
    <property type="entry name" value="CODH"/>
</dbReference>
<evidence type="ECO:0000256" key="7">
    <source>
        <dbReference type="ARBA" id="ARBA00023014"/>
    </source>
</evidence>